<evidence type="ECO:0000313" key="1">
    <source>
        <dbReference type="EMBL" id="MFC4347277.1"/>
    </source>
</evidence>
<organism evidence="1 2">
    <name type="scientific">Kordiimonas lipolytica</name>
    <dbReference type="NCBI Taxonomy" id="1662421"/>
    <lineage>
        <taxon>Bacteria</taxon>
        <taxon>Pseudomonadati</taxon>
        <taxon>Pseudomonadota</taxon>
        <taxon>Alphaproteobacteria</taxon>
        <taxon>Kordiimonadales</taxon>
        <taxon>Kordiimonadaceae</taxon>
        <taxon>Kordiimonas</taxon>
    </lineage>
</organism>
<proteinExistence type="predicted"/>
<evidence type="ECO:0000313" key="2">
    <source>
        <dbReference type="Proteomes" id="UP001595776"/>
    </source>
</evidence>
<gene>
    <name evidence="1" type="ORF">ACFO5Q_05410</name>
</gene>
<dbReference type="EMBL" id="JBHSCR010000003">
    <property type="protein sequence ID" value="MFC4347277.1"/>
    <property type="molecule type" value="Genomic_DNA"/>
</dbReference>
<accession>A0ABV8U8P2</accession>
<reference evidence="2" key="1">
    <citation type="journal article" date="2019" name="Int. J. Syst. Evol. Microbiol.">
        <title>The Global Catalogue of Microorganisms (GCM) 10K type strain sequencing project: providing services to taxonomists for standard genome sequencing and annotation.</title>
        <authorList>
            <consortium name="The Broad Institute Genomics Platform"/>
            <consortium name="The Broad Institute Genome Sequencing Center for Infectious Disease"/>
            <person name="Wu L."/>
            <person name="Ma J."/>
        </authorList>
    </citation>
    <scope>NUCLEOTIDE SEQUENCE [LARGE SCALE GENOMIC DNA]</scope>
    <source>
        <strain evidence="2">CGMCC 1.15304</strain>
    </source>
</reference>
<comment type="caution">
    <text evidence="1">The sequence shown here is derived from an EMBL/GenBank/DDBJ whole genome shotgun (WGS) entry which is preliminary data.</text>
</comment>
<keyword evidence="2" id="KW-1185">Reference proteome</keyword>
<name>A0ABV8U8P2_9PROT</name>
<protein>
    <submittedName>
        <fullName evidence="1">Phosphohydrolase</fullName>
    </submittedName>
</protein>
<dbReference type="SUPFAM" id="SSF109604">
    <property type="entry name" value="HD-domain/PDEase-like"/>
    <property type="match status" value="1"/>
</dbReference>
<sequence length="188" mass="20786">MTGELQIITESEVVEALLQELAPVIGDDLPGYRNHIYRVLTYSLHFLQGDETHKKAVEVTLVYHDIGLWTDNALAYLEPSEQAALAANAEHGWGLDEGLLRAIIHWHHKISAYKGPNADVVNAVRKADWVDATKGKVRHGLKPAQVARVNEALPALGFYDTLDRLATDLAGGSKIRGLLTVLLKVYKF</sequence>
<dbReference type="Proteomes" id="UP001595776">
    <property type="component" value="Unassembled WGS sequence"/>
</dbReference>
<dbReference type="Gene3D" id="1.10.3210.10">
    <property type="entry name" value="Hypothetical protein af1432"/>
    <property type="match status" value="1"/>
</dbReference>
<dbReference type="RefSeq" id="WP_068149560.1">
    <property type="nucleotide sequence ID" value="NZ_JBHSCR010000003.1"/>
</dbReference>